<dbReference type="InterPro" id="IPR011990">
    <property type="entry name" value="TPR-like_helical_dom_sf"/>
</dbReference>
<proteinExistence type="predicted"/>
<dbReference type="Gene3D" id="1.25.40.10">
    <property type="entry name" value="Tetratricopeptide repeat domain"/>
    <property type="match status" value="1"/>
</dbReference>
<sequence length="234" mass="24785">MSANDYDPAGDLLIQEVDEDLRREQYEKLWKLYGHWVIAAAVLIVAIVAGSQGWQAWQTKQRHADQAALTRAQMLAQQGKLQDAIAAYTTLAANGSDGLAVEAQSRRAELLLQSGDRMGAISAYDLLSKAPVPDLYRDLAVVKGGLLALDAGNTTLFAARLAALASGNGPWRSQALEVQAMTALQTGNRAQAVQIYKSLADDAHAPEGQRARAAEMLAALSAPPAAPAAAKVKG</sequence>
<feature type="transmembrane region" description="Helical" evidence="1">
    <location>
        <begin position="33"/>
        <end position="54"/>
    </location>
</feature>
<dbReference type="SUPFAM" id="SSF48452">
    <property type="entry name" value="TPR-like"/>
    <property type="match status" value="1"/>
</dbReference>
<evidence type="ECO:0000313" key="2">
    <source>
        <dbReference type="EMBL" id="OIQ98408.1"/>
    </source>
</evidence>
<name>A0A1J5RQ35_9ZZZZ</name>
<organism evidence="2">
    <name type="scientific">mine drainage metagenome</name>
    <dbReference type="NCBI Taxonomy" id="410659"/>
    <lineage>
        <taxon>unclassified sequences</taxon>
        <taxon>metagenomes</taxon>
        <taxon>ecological metagenomes</taxon>
    </lineage>
</organism>
<keyword evidence="1" id="KW-1133">Transmembrane helix</keyword>
<reference evidence="2" key="1">
    <citation type="submission" date="2016-10" db="EMBL/GenBank/DDBJ databases">
        <title>Sequence of Gallionella enrichment culture.</title>
        <authorList>
            <person name="Poehlein A."/>
            <person name="Muehling M."/>
            <person name="Daniel R."/>
        </authorList>
    </citation>
    <scope>NUCLEOTIDE SEQUENCE</scope>
</reference>
<protein>
    <recommendedName>
        <fullName evidence="3">Tetratricopeptide repeat-like domain-containing protein</fullName>
    </recommendedName>
</protein>
<evidence type="ECO:0008006" key="3">
    <source>
        <dbReference type="Google" id="ProtNLM"/>
    </source>
</evidence>
<dbReference type="AlphaFoldDB" id="A0A1J5RQ35"/>
<accession>A0A1J5RQ35</accession>
<keyword evidence="1" id="KW-0472">Membrane</keyword>
<evidence type="ECO:0000256" key="1">
    <source>
        <dbReference type="SAM" id="Phobius"/>
    </source>
</evidence>
<gene>
    <name evidence="2" type="ORF">GALL_195330</name>
</gene>
<keyword evidence="1" id="KW-0812">Transmembrane</keyword>
<comment type="caution">
    <text evidence="2">The sequence shown here is derived from an EMBL/GenBank/DDBJ whole genome shotgun (WGS) entry which is preliminary data.</text>
</comment>
<dbReference type="EMBL" id="MLJW01000119">
    <property type="protein sequence ID" value="OIQ98408.1"/>
    <property type="molecule type" value="Genomic_DNA"/>
</dbReference>